<reference evidence="2 3" key="1">
    <citation type="submission" date="2023-03" db="EMBL/GenBank/DDBJ databases">
        <authorList>
            <person name="Kaur S."/>
            <person name="Espinosa-Saiz D."/>
            <person name="Velazquez E."/>
            <person name="Menendez E."/>
            <person name="diCenzo G.C."/>
        </authorList>
    </citation>
    <scope>NUCLEOTIDE SEQUENCE [LARGE SCALE GENOMIC DNA]</scope>
    <source>
        <strain evidence="2 3">LMG 27395</strain>
    </source>
</reference>
<evidence type="ECO:0000256" key="1">
    <source>
        <dbReference type="SAM" id="MobiDB-lite"/>
    </source>
</evidence>
<feature type="region of interest" description="Disordered" evidence="1">
    <location>
        <begin position="150"/>
        <end position="180"/>
    </location>
</feature>
<feature type="compositionally biased region" description="Basic and acidic residues" evidence="1">
    <location>
        <begin position="150"/>
        <end position="167"/>
    </location>
</feature>
<proteinExistence type="predicted"/>
<gene>
    <name evidence="2" type="ORF">PYH38_000824</name>
</gene>
<accession>A0ABY8CRX9</accession>
<protein>
    <recommendedName>
        <fullName evidence="4">HARP domain-containing protein</fullName>
    </recommendedName>
</protein>
<evidence type="ECO:0000313" key="2">
    <source>
        <dbReference type="EMBL" id="WEX81408.1"/>
    </source>
</evidence>
<dbReference type="RefSeq" id="WP_280732155.1">
    <property type="nucleotide sequence ID" value="NZ_CP120367.1"/>
</dbReference>
<name>A0ABY8CRX9_9HYPH</name>
<dbReference type="EMBL" id="CP120370">
    <property type="protein sequence ID" value="WEX81408.1"/>
    <property type="molecule type" value="Genomic_DNA"/>
</dbReference>
<evidence type="ECO:0000313" key="3">
    <source>
        <dbReference type="Proteomes" id="UP001235547"/>
    </source>
</evidence>
<keyword evidence="3" id="KW-1185">Reference proteome</keyword>
<organism evidence="2 3">
    <name type="scientific">Sinorhizobium numidicum</name>
    <dbReference type="NCBI Taxonomy" id="680248"/>
    <lineage>
        <taxon>Bacteria</taxon>
        <taxon>Pseudomonadati</taxon>
        <taxon>Pseudomonadota</taxon>
        <taxon>Alphaproteobacteria</taxon>
        <taxon>Hyphomicrobiales</taxon>
        <taxon>Rhizobiaceae</taxon>
        <taxon>Sinorhizobium/Ensifer group</taxon>
        <taxon>Sinorhizobium</taxon>
    </lineage>
</organism>
<dbReference type="Proteomes" id="UP001235547">
    <property type="component" value="Chromosome 2"/>
</dbReference>
<feature type="region of interest" description="Disordered" evidence="1">
    <location>
        <begin position="282"/>
        <end position="309"/>
    </location>
</feature>
<sequence length="309" mass="36211">MVDNNHRSARREEEAPGASAAFPYDRMTIERFREAFPRARWSDERKSWFVPGKTAARRIERWLAQEAERLDVHGDLKGRDAYAFDPITSPYLEIGEDLRVRTPYSKRVIEELRAVPFAHWDEELRVWHVPFRSYEELRRRWNKIEEAARRSEPEERRRRREAEKNSEAQKAARARSAERRRHRYPLLAETLPPIDRPVSTERYGIVVFIDISGEVAESSALEAFYPHTIHGLDYVWGSWRPATLSELVATWPARREPNPLERSRGWWQPTLPELRVARRSAVAGASQKKAQRVQLRDDGPRNPEMIAAA</sequence>
<evidence type="ECO:0008006" key="4">
    <source>
        <dbReference type="Google" id="ProtNLM"/>
    </source>
</evidence>